<dbReference type="InterPro" id="IPR006680">
    <property type="entry name" value="Amidohydro-rel"/>
</dbReference>
<dbReference type="SUPFAM" id="SSF51338">
    <property type="entry name" value="Composite domain of metallo-dependent hydrolases"/>
    <property type="match status" value="1"/>
</dbReference>
<evidence type="ECO:0000313" key="6">
    <source>
        <dbReference type="EMBL" id="OIJ04225.1"/>
    </source>
</evidence>
<dbReference type="SUPFAM" id="SSF51556">
    <property type="entry name" value="Metallo-dependent hydrolases"/>
    <property type="match status" value="1"/>
</dbReference>
<reference evidence="7" key="4">
    <citation type="submission" date="2020-10" db="EMBL/GenBank/DDBJ databases">
        <authorList>
            <person name="Bassil N.M."/>
            <person name="Lloyd J.R."/>
        </authorList>
    </citation>
    <scope>NUCLEOTIDE SEQUENCE</scope>
    <source>
        <strain evidence="7">NB2006</strain>
    </source>
</reference>
<dbReference type="KEGG" id="aia:AWH56_024695"/>
<comment type="function">
    <text evidence="4">Catalyzes the deamination of 5-methylthioadenosine and S-adenosyl-L-homocysteine into 5-methylthioinosine and S-inosyl-L-homocysteine, respectively. Is also able to deaminate adenosine.</text>
</comment>
<gene>
    <name evidence="4" type="primary">mtaD</name>
    <name evidence="7" type="ORF">AWH56_024695</name>
    <name evidence="6" type="ORF">AWH56_23540</name>
</gene>
<dbReference type="Gene3D" id="3.20.20.140">
    <property type="entry name" value="Metal-dependent hydrolases"/>
    <property type="match status" value="1"/>
</dbReference>
<evidence type="ECO:0000256" key="2">
    <source>
        <dbReference type="ARBA" id="ARBA00022801"/>
    </source>
</evidence>
<evidence type="ECO:0000256" key="4">
    <source>
        <dbReference type="HAMAP-Rule" id="MF_01281"/>
    </source>
</evidence>
<dbReference type="EC" id="3.5.4.31" evidence="4"/>
<dbReference type="PANTHER" id="PTHR43794:SF11">
    <property type="entry name" value="AMIDOHYDROLASE-RELATED DOMAIN-CONTAINING PROTEIN"/>
    <property type="match status" value="1"/>
</dbReference>
<name>A0A1S2KXZ2_9BACI</name>
<dbReference type="Pfam" id="PF01979">
    <property type="entry name" value="Amidohydro_1"/>
    <property type="match status" value="1"/>
</dbReference>
<feature type="binding site" evidence="4">
    <location>
        <position position="67"/>
    </location>
    <ligand>
        <name>Zn(2+)</name>
        <dbReference type="ChEBI" id="CHEBI:29105"/>
    </ligand>
</feature>
<dbReference type="GO" id="GO:0050270">
    <property type="term" value="F:S-adenosylhomocysteine deaminase activity"/>
    <property type="evidence" value="ECO:0007669"/>
    <property type="project" value="UniProtKB-UniRule"/>
</dbReference>
<dbReference type="EMBL" id="LQXD01000202">
    <property type="protein sequence ID" value="OIJ04225.1"/>
    <property type="molecule type" value="Genomic_DNA"/>
</dbReference>
<reference evidence="6 8" key="1">
    <citation type="submission" date="2016-10" db="EMBL/GenBank/DDBJ databases">
        <title>Draft genome sequences of four alkaliphilic bacteria belonging to the Anaerobacillus genus.</title>
        <authorList>
            <person name="Bassil N.M."/>
            <person name="Lloyd J.R."/>
        </authorList>
    </citation>
    <scope>NUCLEOTIDE SEQUENCE [LARGE SCALE GENOMIC DNA]</scope>
    <source>
        <strain evidence="6 8">NB2006</strain>
    </source>
</reference>
<comment type="cofactor">
    <cofactor evidence="4">
        <name>Zn(2+)</name>
        <dbReference type="ChEBI" id="CHEBI:29105"/>
    </cofactor>
    <text evidence="4">Binds 1 zinc ion per subunit.</text>
</comment>
<keyword evidence="1 4" id="KW-0479">Metal-binding</keyword>
<reference evidence="7 8" key="2">
    <citation type="journal article" date="2017" name="Genome Announc.">
        <title>Draft Genome Sequences of Four Alkaliphilic Bacteria Belonging to the Anaerobacillus Genus.</title>
        <authorList>
            <person name="Bassil N.M."/>
            <person name="Lloyd J.R."/>
        </authorList>
    </citation>
    <scope>NUCLEOTIDE SEQUENCE [LARGE SCALE GENOMIC DNA]</scope>
    <source>
        <strain evidence="7 8">NB2006</strain>
    </source>
</reference>
<reference evidence="7 8" key="3">
    <citation type="journal article" date="2019" name="Int. J. Syst. Evol. Microbiol.">
        <title>Anaerobacillus isosaccharinicus sp. nov., an alkaliphilic bacterium which degrades isosaccharinic acid.</title>
        <authorList>
            <person name="Bassil N.M."/>
            <person name="Lloyd J.R."/>
        </authorList>
    </citation>
    <scope>NUCLEOTIDE SEQUENCE [LARGE SCALE GENOMIC DNA]</scope>
    <source>
        <strain evidence="7 8">NB2006</strain>
    </source>
</reference>
<evidence type="ECO:0000256" key="3">
    <source>
        <dbReference type="ARBA" id="ARBA00022833"/>
    </source>
</evidence>
<dbReference type="InterPro" id="IPR050287">
    <property type="entry name" value="MTA/SAH_deaminase"/>
</dbReference>
<dbReference type="InterPro" id="IPR032466">
    <property type="entry name" value="Metal_Hydrolase"/>
</dbReference>
<dbReference type="Gene3D" id="2.30.40.10">
    <property type="entry name" value="Urease, subunit C, domain 1"/>
    <property type="match status" value="1"/>
</dbReference>
<feature type="binding site" evidence="4">
    <location>
        <position position="147"/>
    </location>
    <ligand>
        <name>substrate</name>
    </ligand>
</feature>
<dbReference type="PANTHER" id="PTHR43794">
    <property type="entry name" value="AMINOHYDROLASE SSNA-RELATED"/>
    <property type="match status" value="1"/>
</dbReference>
<dbReference type="EMBL" id="CP063356">
    <property type="protein sequence ID" value="QOY35815.1"/>
    <property type="molecule type" value="Genomic_DNA"/>
</dbReference>
<feature type="binding site" evidence="4">
    <location>
        <position position="214"/>
    </location>
    <ligand>
        <name>Zn(2+)</name>
        <dbReference type="ChEBI" id="CHEBI:29105"/>
    </ligand>
</feature>
<feature type="binding site" evidence="4">
    <location>
        <position position="65"/>
    </location>
    <ligand>
        <name>Zn(2+)</name>
        <dbReference type="ChEBI" id="CHEBI:29105"/>
    </ligand>
</feature>
<sequence length="432" mass="47471">MKQLFYNGVIVTGEKGKIVKNGFIVVDNGVITAVESGDPTEEYSAIDDKINLKGNWLLPGLINTHGHIGSTLLRGFGDDLPLSVWLKTKMWPMEGKFTEETIQAASSLAILEMLKSGTTTFLEMYHLHLELTARLVQKSGIRSVMTRGMIGLCSKSEQKTKLAEAVELNKTLRTIGEGRITTMLAPHAPYTCPPAFLEMIVGEAKRHQLPIHIHLSETAHEVDEHVTKYGKRPVSHLAELGVFDVHTLIAHGVHLNEDELDILAKYNVAVSHNPNSNLKLGSGIANVPRMLKKNILVAIGTDSAASNNNLDMFQEMRMAALIHKGNKEDPTVVSAKEALLMATYNGSKALKLDHIGLIEKGKDADFIIIDSRQPHLQPSDHVVSHLVYSASGADVLDVYVKGVCLVRNKVCLSLDEEKIIYEANHAFNSLQT</sequence>
<protein>
    <recommendedName>
        <fullName evidence="4">5-methylthioadenosine/S-adenosylhomocysteine deaminase</fullName>
        <shortName evidence="4">MTA/SAH deaminase</shortName>
        <ecNumber evidence="4">3.5.4.28</ecNumber>
        <ecNumber evidence="4">3.5.4.31</ecNumber>
    </recommendedName>
</protein>
<dbReference type="AlphaFoldDB" id="A0A1S2KXZ2"/>
<feature type="binding site" evidence="4">
    <location>
        <position position="217"/>
    </location>
    <ligand>
        <name>substrate</name>
    </ligand>
</feature>
<feature type="binding site" evidence="4">
    <location>
        <position position="302"/>
    </location>
    <ligand>
        <name>substrate</name>
    </ligand>
</feature>
<dbReference type="CDD" id="cd01298">
    <property type="entry name" value="ATZ_TRZ_like"/>
    <property type="match status" value="1"/>
</dbReference>
<dbReference type="Proteomes" id="UP000180175">
    <property type="component" value="Chromosome"/>
</dbReference>
<dbReference type="FunFam" id="3.20.20.140:FF:000014">
    <property type="entry name" value="5-methylthioadenosine/S-adenosylhomocysteine deaminase"/>
    <property type="match status" value="1"/>
</dbReference>
<dbReference type="RefSeq" id="WP_071319360.1">
    <property type="nucleotide sequence ID" value="NZ_CP063356.2"/>
</dbReference>
<keyword evidence="3 4" id="KW-0862">Zinc</keyword>
<comment type="catalytic activity">
    <reaction evidence="4">
        <text>S-methyl-5'-thioadenosine + H2O + H(+) = S-methyl-5'-thioinosine + NH4(+)</text>
        <dbReference type="Rhea" id="RHEA:25025"/>
        <dbReference type="ChEBI" id="CHEBI:15377"/>
        <dbReference type="ChEBI" id="CHEBI:15378"/>
        <dbReference type="ChEBI" id="CHEBI:17509"/>
        <dbReference type="ChEBI" id="CHEBI:28938"/>
        <dbReference type="ChEBI" id="CHEBI:48595"/>
        <dbReference type="EC" id="3.5.4.31"/>
    </reaction>
</comment>
<accession>A0A1S2KXZ2</accession>
<dbReference type="OrthoDB" id="9807210at2"/>
<feature type="binding site" evidence="4">
    <location>
        <position position="302"/>
    </location>
    <ligand>
        <name>Zn(2+)</name>
        <dbReference type="ChEBI" id="CHEBI:29105"/>
    </ligand>
</feature>
<organism evidence="6 8">
    <name type="scientific">Anaerobacillus isosaccharinicus</name>
    <dbReference type="NCBI Taxonomy" id="1532552"/>
    <lineage>
        <taxon>Bacteria</taxon>
        <taxon>Bacillati</taxon>
        <taxon>Bacillota</taxon>
        <taxon>Bacilli</taxon>
        <taxon>Bacillales</taxon>
        <taxon>Bacillaceae</taxon>
        <taxon>Anaerobacillus</taxon>
    </lineage>
</organism>
<dbReference type="InterPro" id="IPR011059">
    <property type="entry name" value="Metal-dep_hydrolase_composite"/>
</dbReference>
<evidence type="ECO:0000256" key="1">
    <source>
        <dbReference type="ARBA" id="ARBA00022723"/>
    </source>
</evidence>
<dbReference type="HAMAP" id="MF_01281">
    <property type="entry name" value="MTA_SAH_deamin"/>
    <property type="match status" value="1"/>
</dbReference>
<proteinExistence type="inferred from homology"/>
<evidence type="ECO:0000259" key="5">
    <source>
        <dbReference type="Pfam" id="PF01979"/>
    </source>
</evidence>
<dbReference type="EC" id="3.5.4.28" evidence="4"/>
<keyword evidence="2 4" id="KW-0378">Hydrolase</keyword>
<dbReference type="GO" id="GO:0090614">
    <property type="term" value="F:5'-methylthioadenosine deaminase activity"/>
    <property type="evidence" value="ECO:0007669"/>
    <property type="project" value="UniProtKB-UniRule"/>
</dbReference>
<feature type="binding site" evidence="4">
    <location>
        <position position="187"/>
    </location>
    <ligand>
        <name>substrate</name>
    </ligand>
</feature>
<evidence type="ECO:0000313" key="8">
    <source>
        <dbReference type="Proteomes" id="UP000180175"/>
    </source>
</evidence>
<comment type="caution">
    <text evidence="4">Lacks conserved residue(s) required for the propagation of feature annotation.</text>
</comment>
<feature type="binding site" evidence="4">
    <location>
        <position position="94"/>
    </location>
    <ligand>
        <name>substrate</name>
    </ligand>
</feature>
<dbReference type="GO" id="GO:0046872">
    <property type="term" value="F:metal ion binding"/>
    <property type="evidence" value="ECO:0007669"/>
    <property type="project" value="UniProtKB-KW"/>
</dbReference>
<feature type="domain" description="Amidohydrolase-related" evidence="5">
    <location>
        <begin position="57"/>
        <end position="403"/>
    </location>
</feature>
<evidence type="ECO:0000313" key="7">
    <source>
        <dbReference type="EMBL" id="QOY35815.1"/>
    </source>
</evidence>
<comment type="catalytic activity">
    <reaction evidence="4">
        <text>S-adenosyl-L-homocysteine + H2O + H(+) = S-inosyl-L-homocysteine + NH4(+)</text>
        <dbReference type="Rhea" id="RHEA:20716"/>
        <dbReference type="ChEBI" id="CHEBI:15377"/>
        <dbReference type="ChEBI" id="CHEBI:15378"/>
        <dbReference type="ChEBI" id="CHEBI:28938"/>
        <dbReference type="ChEBI" id="CHEBI:57856"/>
        <dbReference type="ChEBI" id="CHEBI:57985"/>
        <dbReference type="EC" id="3.5.4.28"/>
    </reaction>
</comment>
<keyword evidence="8" id="KW-1185">Reference proteome</keyword>
<comment type="similarity">
    <text evidence="4">Belongs to the metallo-dependent hydrolases superfamily. MTA/SAH deaminase family.</text>
</comment>
<dbReference type="InterPro" id="IPR023512">
    <property type="entry name" value="Deaminase_MtaD/DadD"/>
</dbReference>